<feature type="transmembrane region" description="Helical" evidence="1">
    <location>
        <begin position="48"/>
        <end position="71"/>
    </location>
</feature>
<reference evidence="3" key="1">
    <citation type="journal article" date="2019" name="Int. J. Syst. Evol. Microbiol.">
        <title>The Global Catalogue of Microorganisms (GCM) 10K type strain sequencing project: providing services to taxonomists for standard genome sequencing and annotation.</title>
        <authorList>
            <consortium name="The Broad Institute Genomics Platform"/>
            <consortium name="The Broad Institute Genome Sequencing Center for Infectious Disease"/>
            <person name="Wu L."/>
            <person name="Ma J."/>
        </authorList>
    </citation>
    <scope>NUCLEOTIDE SEQUENCE [LARGE SCALE GENOMIC DNA]</scope>
    <source>
        <strain evidence="3">CCM 8936</strain>
    </source>
</reference>
<keyword evidence="1" id="KW-0472">Membrane</keyword>
<dbReference type="RefSeq" id="WP_125677229.1">
    <property type="nucleotide sequence ID" value="NZ_JBHTOI010000041.1"/>
</dbReference>
<name>A0ABW4BVH0_9LACO</name>
<sequence>MDTRSSRHKSKKHLNVKNDINWKYLIYTLPFPITLLVLTLLLNTNTTLIIEALLILITIIIFLIFIILFFFKKRKFDFQISIISAISFLMIFASTFSFGPTNIYDNSDLAINAFQKHQLKEASDKLKYAKNASNTDSYSKEKKAKADIKSIASEILNHTDDKKIRNSIKTSTRSALKSIDNGSDVVSDASFLILGVNYSYIVLMQHYSTKEIREDKGKFIGGFIKESHISMND</sequence>
<proteinExistence type="predicted"/>
<feature type="transmembrane region" description="Helical" evidence="1">
    <location>
        <begin position="21"/>
        <end position="42"/>
    </location>
</feature>
<keyword evidence="3" id="KW-1185">Reference proteome</keyword>
<gene>
    <name evidence="2" type="ORF">ACFQ42_06970</name>
</gene>
<dbReference type="Proteomes" id="UP001597251">
    <property type="component" value="Unassembled WGS sequence"/>
</dbReference>
<dbReference type="EMBL" id="JBHTOI010000041">
    <property type="protein sequence ID" value="MFD1418477.1"/>
    <property type="molecule type" value="Genomic_DNA"/>
</dbReference>
<accession>A0ABW4BVH0</accession>
<keyword evidence="1" id="KW-1133">Transmembrane helix</keyword>
<evidence type="ECO:0000313" key="3">
    <source>
        <dbReference type="Proteomes" id="UP001597251"/>
    </source>
</evidence>
<dbReference type="GO" id="GO:0016874">
    <property type="term" value="F:ligase activity"/>
    <property type="evidence" value="ECO:0007669"/>
    <property type="project" value="UniProtKB-KW"/>
</dbReference>
<comment type="caution">
    <text evidence="2">The sequence shown here is derived from an EMBL/GenBank/DDBJ whole genome shotgun (WGS) entry which is preliminary data.</text>
</comment>
<organism evidence="2 3">
    <name type="scientific">Companilactobacillus keshanensis</name>
    <dbReference type="NCBI Taxonomy" id="2486003"/>
    <lineage>
        <taxon>Bacteria</taxon>
        <taxon>Bacillati</taxon>
        <taxon>Bacillota</taxon>
        <taxon>Bacilli</taxon>
        <taxon>Lactobacillales</taxon>
        <taxon>Lactobacillaceae</taxon>
        <taxon>Companilactobacillus</taxon>
    </lineage>
</organism>
<keyword evidence="2" id="KW-0436">Ligase</keyword>
<evidence type="ECO:0000256" key="1">
    <source>
        <dbReference type="SAM" id="Phobius"/>
    </source>
</evidence>
<feature type="transmembrane region" description="Helical" evidence="1">
    <location>
        <begin position="78"/>
        <end position="99"/>
    </location>
</feature>
<keyword evidence="1" id="KW-0812">Transmembrane</keyword>
<protein>
    <submittedName>
        <fullName evidence="2">O-antigen ligase family protein</fullName>
    </submittedName>
</protein>
<evidence type="ECO:0000313" key="2">
    <source>
        <dbReference type="EMBL" id="MFD1418477.1"/>
    </source>
</evidence>